<reference evidence="2 3" key="1">
    <citation type="submission" date="2007-08" db="EMBL/GenBank/DDBJ databases">
        <title>Complete sequence of Roseiflexus castenholzii DSM 13941.</title>
        <authorList>
            <consortium name="US DOE Joint Genome Institute"/>
            <person name="Copeland A."/>
            <person name="Lucas S."/>
            <person name="Lapidus A."/>
            <person name="Barry K."/>
            <person name="Glavina del Rio T."/>
            <person name="Dalin E."/>
            <person name="Tice H."/>
            <person name="Pitluck S."/>
            <person name="Thompson L.S."/>
            <person name="Brettin T."/>
            <person name="Bruce D."/>
            <person name="Detter J.C."/>
            <person name="Han C."/>
            <person name="Tapia R."/>
            <person name="Schmutz J."/>
            <person name="Larimer F."/>
            <person name="Land M."/>
            <person name="Hauser L."/>
            <person name="Kyrpides N."/>
            <person name="Mikhailova N."/>
            <person name="Bryant D.A."/>
            <person name="Hanada S."/>
            <person name="Tsukatani Y."/>
            <person name="Richardson P."/>
        </authorList>
    </citation>
    <scope>NUCLEOTIDE SEQUENCE [LARGE SCALE GENOMIC DNA]</scope>
    <source>
        <strain evidence="3">DSM 13941 / HLO8</strain>
    </source>
</reference>
<keyword evidence="2" id="KW-0489">Methyltransferase</keyword>
<dbReference type="PANTHER" id="PTHR42912:SF80">
    <property type="entry name" value="METHYLTRANSFERASE DOMAIN-CONTAINING PROTEIN"/>
    <property type="match status" value="1"/>
</dbReference>
<protein>
    <submittedName>
        <fullName evidence="2">Methyltransferase type 11</fullName>
    </submittedName>
</protein>
<dbReference type="GO" id="GO:0008757">
    <property type="term" value="F:S-adenosylmethionine-dependent methyltransferase activity"/>
    <property type="evidence" value="ECO:0007669"/>
    <property type="project" value="InterPro"/>
</dbReference>
<dbReference type="RefSeq" id="WP_012120056.1">
    <property type="nucleotide sequence ID" value="NC_009767.1"/>
</dbReference>
<dbReference type="HOGENOM" id="CLU_089571_0_0_0"/>
<dbReference type="CDD" id="cd02440">
    <property type="entry name" value="AdoMet_MTases"/>
    <property type="match status" value="1"/>
</dbReference>
<dbReference type="GO" id="GO:0032259">
    <property type="term" value="P:methylation"/>
    <property type="evidence" value="ECO:0007669"/>
    <property type="project" value="UniProtKB-KW"/>
</dbReference>
<organism evidence="2 3">
    <name type="scientific">Roseiflexus castenholzii (strain DSM 13941 / HLO8)</name>
    <dbReference type="NCBI Taxonomy" id="383372"/>
    <lineage>
        <taxon>Bacteria</taxon>
        <taxon>Bacillati</taxon>
        <taxon>Chloroflexota</taxon>
        <taxon>Chloroflexia</taxon>
        <taxon>Chloroflexales</taxon>
        <taxon>Roseiflexineae</taxon>
        <taxon>Roseiflexaceae</taxon>
        <taxon>Roseiflexus</taxon>
    </lineage>
</organism>
<keyword evidence="2" id="KW-0808">Transferase</keyword>
<dbReference type="InterPro" id="IPR029063">
    <property type="entry name" value="SAM-dependent_MTases_sf"/>
</dbReference>
<dbReference type="SUPFAM" id="SSF53335">
    <property type="entry name" value="S-adenosyl-L-methionine-dependent methyltransferases"/>
    <property type="match status" value="1"/>
</dbReference>
<proteinExistence type="predicted"/>
<dbReference type="Proteomes" id="UP000000263">
    <property type="component" value="Chromosome"/>
</dbReference>
<evidence type="ECO:0000259" key="1">
    <source>
        <dbReference type="Pfam" id="PF08241"/>
    </source>
</evidence>
<keyword evidence="3" id="KW-1185">Reference proteome</keyword>
<dbReference type="PANTHER" id="PTHR42912">
    <property type="entry name" value="METHYLTRANSFERASE"/>
    <property type="match status" value="1"/>
</dbReference>
<dbReference type="Pfam" id="PF08241">
    <property type="entry name" value="Methyltransf_11"/>
    <property type="match status" value="1"/>
</dbReference>
<feature type="domain" description="Methyltransferase type 11" evidence="1">
    <location>
        <begin position="45"/>
        <end position="137"/>
    </location>
</feature>
<dbReference type="OrthoDB" id="529208at2"/>
<dbReference type="InterPro" id="IPR050508">
    <property type="entry name" value="Methyltransf_Superfamily"/>
</dbReference>
<dbReference type="Gene3D" id="1.10.8.900">
    <property type="match status" value="1"/>
</dbReference>
<sequence length="265" mass="28443">MTEVLPIRFDAIAGAYDQVRGHPPEVAEQIGRAIAALVGNNAHVLELGVGTGRIALPVATAGCRVVGIDISAEMLHTARAKEGGGALRLLQGDIERLPFADAVFDATLAVHVLHLARDWRGVLAEALRVLRPGGVFIQGRDWRDPQSCVGRLRSKLRETLMDLLPGSRPPGAGAAVGQALVKLGATVEPEMVAAAWVAPISPAQVLEEMESRSDAETWVLDDATLSAALERLRAWAASVYDDLNRTEMVERRFVLQAARFGAERP</sequence>
<evidence type="ECO:0000313" key="2">
    <source>
        <dbReference type="EMBL" id="ABU57628.1"/>
    </source>
</evidence>
<dbReference type="EMBL" id="CP000804">
    <property type="protein sequence ID" value="ABU57628.1"/>
    <property type="molecule type" value="Genomic_DNA"/>
</dbReference>
<name>A7NJF8_ROSCS</name>
<accession>A7NJF8</accession>
<dbReference type="AlphaFoldDB" id="A7NJF8"/>
<gene>
    <name evidence="2" type="ordered locus">Rcas_1535</name>
</gene>
<dbReference type="InterPro" id="IPR013216">
    <property type="entry name" value="Methyltransf_11"/>
</dbReference>
<dbReference type="eggNOG" id="COG2226">
    <property type="taxonomic scope" value="Bacteria"/>
</dbReference>
<dbReference type="KEGG" id="rca:Rcas_1535"/>
<evidence type="ECO:0000313" key="3">
    <source>
        <dbReference type="Proteomes" id="UP000000263"/>
    </source>
</evidence>
<dbReference type="Gene3D" id="3.40.50.150">
    <property type="entry name" value="Vaccinia Virus protein VP39"/>
    <property type="match status" value="1"/>
</dbReference>
<dbReference type="STRING" id="383372.Rcas_1535"/>